<dbReference type="RefSeq" id="WP_160367411.1">
    <property type="nucleotide sequence ID" value="NZ_WSQA01000001.1"/>
</dbReference>
<reference evidence="1 2" key="1">
    <citation type="submission" date="2019-12" db="EMBL/GenBank/DDBJ databases">
        <authorList>
            <person name="Dong K."/>
        </authorList>
    </citation>
    <scope>NUCLEOTIDE SEQUENCE [LARGE SCALE GENOMIC DNA]</scope>
    <source>
        <strain evidence="1 2">JCM 31225</strain>
    </source>
</reference>
<name>A0A6N8KUM9_9SPHI</name>
<dbReference type="Proteomes" id="UP000435036">
    <property type="component" value="Unassembled WGS sequence"/>
</dbReference>
<comment type="caution">
    <text evidence="1">The sequence shown here is derived from an EMBL/GenBank/DDBJ whole genome shotgun (WGS) entry which is preliminary data.</text>
</comment>
<sequence length="110" mass="12580">MASFNNISSYKDFCFTDKDKRYTCVLMSFKVLVFSADLVQETFARIWSKRAERDQTKDGDAIHTRGKLLLLTNFQHKTFSGYLPANNLSKAVYILSAAFNQIILTKKVIA</sequence>
<gene>
    <name evidence="1" type="ORF">GQF63_01995</name>
</gene>
<proteinExistence type="predicted"/>
<accession>A0A6N8KUM9</accession>
<dbReference type="AlphaFoldDB" id="A0A6N8KUM9"/>
<protein>
    <submittedName>
        <fullName evidence="1">Uncharacterized protein</fullName>
    </submittedName>
</protein>
<keyword evidence="2" id="KW-1185">Reference proteome</keyword>
<organism evidence="1 2">
    <name type="scientific">Sphingobacterium humi</name>
    <dbReference type="NCBI Taxonomy" id="1796905"/>
    <lineage>
        <taxon>Bacteria</taxon>
        <taxon>Pseudomonadati</taxon>
        <taxon>Bacteroidota</taxon>
        <taxon>Sphingobacteriia</taxon>
        <taxon>Sphingobacteriales</taxon>
        <taxon>Sphingobacteriaceae</taxon>
        <taxon>Sphingobacterium</taxon>
    </lineage>
</organism>
<dbReference type="EMBL" id="WSQA01000001">
    <property type="protein sequence ID" value="MVZ60786.1"/>
    <property type="molecule type" value="Genomic_DNA"/>
</dbReference>
<evidence type="ECO:0000313" key="2">
    <source>
        <dbReference type="Proteomes" id="UP000435036"/>
    </source>
</evidence>
<evidence type="ECO:0000313" key="1">
    <source>
        <dbReference type="EMBL" id="MVZ60786.1"/>
    </source>
</evidence>